<evidence type="ECO:0000313" key="2">
    <source>
        <dbReference type="EMBL" id="QNN63063.1"/>
    </source>
</evidence>
<evidence type="ECO:0000313" key="3">
    <source>
        <dbReference type="Proteomes" id="UP000515934"/>
    </source>
</evidence>
<reference evidence="2 3" key="1">
    <citation type="submission" date="2020-08" db="EMBL/GenBank/DDBJ databases">
        <title>Genome sequence of Leucobacter denitrificans KACC 14055T.</title>
        <authorList>
            <person name="Hyun D.-W."/>
            <person name="Bae J.-W."/>
        </authorList>
    </citation>
    <scope>NUCLEOTIDE SEQUENCE [LARGE SCALE GENOMIC DNA]</scope>
    <source>
        <strain evidence="2 3">KACC 14055</strain>
    </source>
</reference>
<protein>
    <submittedName>
        <fullName evidence="2">Uncharacterized protein</fullName>
    </submittedName>
</protein>
<accession>A0A7G9S5D8</accession>
<feature type="transmembrane region" description="Helical" evidence="1">
    <location>
        <begin position="73"/>
        <end position="97"/>
    </location>
</feature>
<keyword evidence="3" id="KW-1185">Reference proteome</keyword>
<dbReference type="KEGG" id="ldn:H9L06_01405"/>
<evidence type="ECO:0000256" key="1">
    <source>
        <dbReference type="SAM" id="Phobius"/>
    </source>
</evidence>
<dbReference type="Proteomes" id="UP000515934">
    <property type="component" value="Chromosome"/>
</dbReference>
<sequence>MSYSRWGMAWRAWLGVLVVSMLGSVAASLVISGGPNPMLMYGITLVGILPIICAALAAVLGPWLRRFYPFSQSLLFGGITSATVCLIFAIISLVEWIGRGPCPPDTYCSGPFDGVLWGIWLFGLPIFLFPCIGFGLSIWAQTRKGQK</sequence>
<feature type="transmembrane region" description="Helical" evidence="1">
    <location>
        <begin position="117"/>
        <end position="140"/>
    </location>
</feature>
<keyword evidence="1" id="KW-1133">Transmembrane helix</keyword>
<keyword evidence="1" id="KW-0472">Membrane</keyword>
<keyword evidence="1" id="KW-0812">Transmembrane</keyword>
<proteinExistence type="predicted"/>
<dbReference type="AlphaFoldDB" id="A0A7G9S5D8"/>
<feature type="transmembrane region" description="Helical" evidence="1">
    <location>
        <begin position="38"/>
        <end position="61"/>
    </location>
</feature>
<name>A0A7G9S5D8_9MICO</name>
<dbReference type="RefSeq" id="WP_187555531.1">
    <property type="nucleotide sequence ID" value="NZ_CP060716.1"/>
</dbReference>
<dbReference type="EMBL" id="CP060716">
    <property type="protein sequence ID" value="QNN63063.1"/>
    <property type="molecule type" value="Genomic_DNA"/>
</dbReference>
<feature type="transmembrane region" description="Helical" evidence="1">
    <location>
        <begin position="12"/>
        <end position="32"/>
    </location>
</feature>
<gene>
    <name evidence="2" type="ORF">H9L06_01405</name>
</gene>
<organism evidence="2 3">
    <name type="scientific">Leucobacter denitrificans</name>
    <dbReference type="NCBI Taxonomy" id="683042"/>
    <lineage>
        <taxon>Bacteria</taxon>
        <taxon>Bacillati</taxon>
        <taxon>Actinomycetota</taxon>
        <taxon>Actinomycetes</taxon>
        <taxon>Micrococcales</taxon>
        <taxon>Microbacteriaceae</taxon>
        <taxon>Leucobacter</taxon>
    </lineage>
</organism>